<dbReference type="EMBL" id="AGCM01000088">
    <property type="protein sequence ID" value="EHM53809.1"/>
    <property type="molecule type" value="Genomic_DNA"/>
</dbReference>
<protein>
    <submittedName>
        <fullName evidence="1">Uncharacterized protein</fullName>
    </submittedName>
</protein>
<reference evidence="1 2" key="1">
    <citation type="submission" date="2011-08" db="EMBL/GenBank/DDBJ databases">
        <authorList>
            <person name="Weinstock G."/>
            <person name="Sodergren E."/>
            <person name="Clifton S."/>
            <person name="Fulton L."/>
            <person name="Fulton B."/>
            <person name="Courtney L."/>
            <person name="Fronick C."/>
            <person name="Harrison M."/>
            <person name="Strong C."/>
            <person name="Farmer C."/>
            <person name="Delahaunty K."/>
            <person name="Markovic C."/>
            <person name="Hall O."/>
            <person name="Minx P."/>
            <person name="Tomlinson C."/>
            <person name="Mitreva M."/>
            <person name="Hou S."/>
            <person name="Chen J."/>
            <person name="Wollam A."/>
            <person name="Pepin K.H."/>
            <person name="Johnson M."/>
            <person name="Bhonagiri V."/>
            <person name="Zhang X."/>
            <person name="Suruliraj S."/>
            <person name="Warren W."/>
            <person name="Chinwalla A."/>
            <person name="Mardis E.R."/>
            <person name="Wilson R.K."/>
        </authorList>
    </citation>
    <scope>NUCLEOTIDE SEQUENCE [LARGE SCALE GENOMIC DNA]</scope>
    <source>
        <strain evidence="1 2">F0432</strain>
    </source>
</reference>
<dbReference type="HOGENOM" id="CLU_3181596_0_0_6"/>
<sequence length="46" mass="5338">MLDFVETLPAKFPFQPSLFHTLSSGVNTEPSRWTVWLGENRLTQCR</sequence>
<organism evidence="1 2">
    <name type="scientific">Cardiobacterium valvarum F0432</name>
    <dbReference type="NCBI Taxonomy" id="797473"/>
    <lineage>
        <taxon>Bacteria</taxon>
        <taxon>Pseudomonadati</taxon>
        <taxon>Pseudomonadota</taxon>
        <taxon>Gammaproteobacteria</taxon>
        <taxon>Cardiobacteriales</taxon>
        <taxon>Cardiobacteriaceae</taxon>
        <taxon>Cardiobacterium</taxon>
    </lineage>
</organism>
<evidence type="ECO:0000313" key="2">
    <source>
        <dbReference type="Proteomes" id="UP000004750"/>
    </source>
</evidence>
<name>G9ZFQ6_9GAMM</name>
<proteinExistence type="predicted"/>
<gene>
    <name evidence="1" type="ORF">HMPREF9080_01619</name>
</gene>
<dbReference type="AlphaFoldDB" id="G9ZFQ6"/>
<accession>G9ZFQ6</accession>
<comment type="caution">
    <text evidence="1">The sequence shown here is derived from an EMBL/GenBank/DDBJ whole genome shotgun (WGS) entry which is preliminary data.</text>
</comment>
<dbReference type="Proteomes" id="UP000004750">
    <property type="component" value="Unassembled WGS sequence"/>
</dbReference>
<evidence type="ECO:0000313" key="1">
    <source>
        <dbReference type="EMBL" id="EHM53809.1"/>
    </source>
</evidence>